<evidence type="ECO:0000313" key="3">
    <source>
        <dbReference type="EMBL" id="UWP86286.1"/>
    </source>
</evidence>
<gene>
    <name evidence="3" type="ORF">Dfulv_19410</name>
</gene>
<feature type="region of interest" description="Disordered" evidence="1">
    <location>
        <begin position="151"/>
        <end position="180"/>
    </location>
</feature>
<dbReference type="EMBL" id="CP073720">
    <property type="protein sequence ID" value="UWP86286.1"/>
    <property type="molecule type" value="Genomic_DNA"/>
</dbReference>
<dbReference type="Pfam" id="PF03364">
    <property type="entry name" value="Polyketide_cyc"/>
    <property type="match status" value="1"/>
</dbReference>
<accession>A0ABY5WAG2</accession>
<evidence type="ECO:0000313" key="4">
    <source>
        <dbReference type="Proteomes" id="UP001059617"/>
    </source>
</evidence>
<dbReference type="Gene3D" id="3.30.530.20">
    <property type="match status" value="1"/>
</dbReference>
<dbReference type="RefSeq" id="WP_259865417.1">
    <property type="nucleotide sequence ID" value="NZ_BAAAST010000018.1"/>
</dbReference>
<evidence type="ECO:0000259" key="2">
    <source>
        <dbReference type="Pfam" id="PF03364"/>
    </source>
</evidence>
<dbReference type="SUPFAM" id="SSF55961">
    <property type="entry name" value="Bet v1-like"/>
    <property type="match status" value="1"/>
</dbReference>
<organism evidence="3 4">
    <name type="scientific">Dactylosporangium fulvum</name>
    <dbReference type="NCBI Taxonomy" id="53359"/>
    <lineage>
        <taxon>Bacteria</taxon>
        <taxon>Bacillati</taxon>
        <taxon>Actinomycetota</taxon>
        <taxon>Actinomycetes</taxon>
        <taxon>Micromonosporales</taxon>
        <taxon>Micromonosporaceae</taxon>
        <taxon>Dactylosporangium</taxon>
    </lineage>
</organism>
<dbReference type="InterPro" id="IPR005031">
    <property type="entry name" value="COQ10_START"/>
</dbReference>
<dbReference type="Proteomes" id="UP001059617">
    <property type="component" value="Chromosome"/>
</dbReference>
<sequence>MELWAATTIRQPVSRVYGHWRHLENLSTFMTYIDRIRPTGERTSHWTAITPFGHRLEWDAELTDVVPDRQLGWRSVGEAELPNCGRVRFDPAPDGVSTEVRALMVFVIPGTELGGMISRYFGDTPNELLDDDLHRLKQILETGEVVLSDGAPWGKRSRKEFPQRPAQPLSAGELARGAPA</sequence>
<name>A0ABY5WAG2_9ACTN</name>
<reference evidence="3" key="1">
    <citation type="submission" date="2021-04" db="EMBL/GenBank/DDBJ databases">
        <authorList>
            <person name="Hartkoorn R.C."/>
            <person name="Beaudoing E."/>
            <person name="Hot D."/>
        </authorList>
    </citation>
    <scope>NUCLEOTIDE SEQUENCE</scope>
    <source>
        <strain evidence="3">NRRL B-16292</strain>
    </source>
</reference>
<dbReference type="CDD" id="cd07817">
    <property type="entry name" value="SRPBCC_8"/>
    <property type="match status" value="1"/>
</dbReference>
<protein>
    <submittedName>
        <fullName evidence="3">SRPBCC family protein</fullName>
    </submittedName>
</protein>
<evidence type="ECO:0000256" key="1">
    <source>
        <dbReference type="SAM" id="MobiDB-lite"/>
    </source>
</evidence>
<reference evidence="3" key="2">
    <citation type="submission" date="2022-09" db="EMBL/GenBank/DDBJ databases">
        <title>Biosynthetic gene clusters of Dactylosporangioum fulvum.</title>
        <authorList>
            <person name="Caradec T."/>
        </authorList>
    </citation>
    <scope>NUCLEOTIDE SEQUENCE</scope>
    <source>
        <strain evidence="3">NRRL B-16292</strain>
    </source>
</reference>
<feature type="domain" description="Coenzyme Q-binding protein COQ10 START" evidence="2">
    <location>
        <begin position="11"/>
        <end position="129"/>
    </location>
</feature>
<dbReference type="InterPro" id="IPR047137">
    <property type="entry name" value="ORF3"/>
</dbReference>
<proteinExistence type="predicted"/>
<dbReference type="PANTHER" id="PTHR33824:SF7">
    <property type="entry name" value="POLYKETIDE CYCLASE_DEHYDRASE AND LIPID TRANSPORT SUPERFAMILY PROTEIN"/>
    <property type="match status" value="1"/>
</dbReference>
<keyword evidence="4" id="KW-1185">Reference proteome</keyword>
<dbReference type="InterPro" id="IPR023393">
    <property type="entry name" value="START-like_dom_sf"/>
</dbReference>
<dbReference type="PANTHER" id="PTHR33824">
    <property type="entry name" value="POLYKETIDE CYCLASE/DEHYDRASE AND LIPID TRANSPORT SUPERFAMILY PROTEIN"/>
    <property type="match status" value="1"/>
</dbReference>